<dbReference type="RefSeq" id="WP_125164752.1">
    <property type="nucleotide sequence ID" value="NZ_CP034234.1"/>
</dbReference>
<dbReference type="GO" id="GO:0043418">
    <property type="term" value="P:homocysteine catabolic process"/>
    <property type="evidence" value="ECO:0007669"/>
    <property type="project" value="TreeGrafter"/>
</dbReference>
<feature type="active site" evidence="5">
    <location>
        <position position="68"/>
    </location>
</feature>
<accession>A0A3Q8S340</accession>
<evidence type="ECO:0000256" key="4">
    <source>
        <dbReference type="PIRNR" id="PIRNR005700"/>
    </source>
</evidence>
<dbReference type="AlphaFoldDB" id="A0A3Q8S340"/>
<reference evidence="6 7" key="1">
    <citation type="journal article" date="2020" name="Int. J. Syst. Evol. Microbiol.">
        <title>Description of Erysipelothrix piscisicarius sp. nov., an emergent fish pathogen, and assessment of virulence using a tiger barb (Puntigrus tetrazona) infection model.</title>
        <authorList>
            <person name="Pomaranski E.K."/>
            <person name="Griffin M.J."/>
            <person name="Camus A.C."/>
            <person name="Armwood A.R."/>
            <person name="Shelley J."/>
            <person name="Waldbieser G.C."/>
            <person name="LaFrentz B.R."/>
            <person name="Garcia J.C."/>
            <person name="Yanong R."/>
            <person name="Soto E."/>
        </authorList>
    </citation>
    <scope>NUCLEOTIDE SEQUENCE [LARGE SCALE GENOMIC DNA]</scope>
    <source>
        <strain evidence="6 7">15TAL0474</strain>
    </source>
</reference>
<evidence type="ECO:0000313" key="7">
    <source>
        <dbReference type="Proteomes" id="UP000278804"/>
    </source>
</evidence>
<dbReference type="GO" id="GO:0005737">
    <property type="term" value="C:cytoplasm"/>
    <property type="evidence" value="ECO:0007669"/>
    <property type="project" value="TreeGrafter"/>
</dbReference>
<dbReference type="GO" id="GO:0070005">
    <property type="term" value="F:cysteine-type aminopeptidase activity"/>
    <property type="evidence" value="ECO:0007669"/>
    <property type="project" value="InterPro"/>
</dbReference>
<feature type="active site" evidence="5">
    <location>
        <position position="376"/>
    </location>
</feature>
<dbReference type="PIRSF" id="PIRSF005700">
    <property type="entry name" value="PepC"/>
    <property type="match status" value="1"/>
</dbReference>
<dbReference type="InterPro" id="IPR004134">
    <property type="entry name" value="Peptidase_C1B"/>
</dbReference>
<sequence length="439" mass="50001">MAISKSLLSEFKSEYQNNKTARTLENAVTHSGIHDTAVDHTLSSRYPDAFSVQAKGGHSTNQKASGRCWMFASLNTMRADVLGCLNVDTFEFSESYPFFWDKLEKANYFLESIIETKDEPTDGRLIQHLLSGPIQDGGQWDMFKGILEKYGVVPKEVMPETYHSSNSAFMNKIITSKLREFAYELRESEKPRSKDEMLYEIYHILCLCLGTPPETFSYEYHDKDGNYKKIDTITPVAFMNEYVGWNLKDKVSIINAPTADKPYGKAFTVKYLGTVKEADPIKYVNAPSQILKEAAIAQLQDGKPVWFGCDVGQMHDRENGIMAKDAFDFKGVLNTELNLDKSGRLDYGDSLMTHAMVFVGVNLDENGKPTRWNVENSWGTDRNARKGYYTMTDEWFDEYNYQVMVDKKYVPKDYLAALESDHVIELEPWDPMGALALVK</sequence>
<protein>
    <recommendedName>
        <fullName evidence="4">Aminopeptidase</fullName>
    </recommendedName>
</protein>
<keyword evidence="2 4" id="KW-0378">Hydrolase</keyword>
<dbReference type="GO" id="GO:0009636">
    <property type="term" value="P:response to toxic substance"/>
    <property type="evidence" value="ECO:0007669"/>
    <property type="project" value="TreeGrafter"/>
</dbReference>
<dbReference type="PANTHER" id="PTHR10363:SF2">
    <property type="entry name" value="BLEOMYCIN HYDROLASE"/>
    <property type="match status" value="1"/>
</dbReference>
<keyword evidence="3 4" id="KW-0788">Thiol protease</keyword>
<evidence type="ECO:0000313" key="6">
    <source>
        <dbReference type="EMBL" id="AZK44592.1"/>
    </source>
</evidence>
<dbReference type="PANTHER" id="PTHR10363">
    <property type="entry name" value="BLEOMYCIN HYDROLASE"/>
    <property type="match status" value="1"/>
</dbReference>
<dbReference type="PROSITE" id="PS00139">
    <property type="entry name" value="THIOL_PROTEASE_CYS"/>
    <property type="match status" value="1"/>
</dbReference>
<dbReference type="Pfam" id="PF03051">
    <property type="entry name" value="Peptidase_C1_2"/>
    <property type="match status" value="1"/>
</dbReference>
<dbReference type="KEGG" id="eri:EEI45_07495"/>
<comment type="similarity">
    <text evidence="4">Belongs to the peptidase C1 family.</text>
</comment>
<dbReference type="InterPro" id="IPR000169">
    <property type="entry name" value="Pept_cys_AS"/>
</dbReference>
<feature type="active site" evidence="5">
    <location>
        <position position="354"/>
    </location>
</feature>
<keyword evidence="1 4" id="KW-0645">Protease</keyword>
<dbReference type="GO" id="GO:0006508">
    <property type="term" value="P:proteolysis"/>
    <property type="evidence" value="ECO:0007669"/>
    <property type="project" value="UniProtKB-KW"/>
</dbReference>
<dbReference type="CDD" id="cd00585">
    <property type="entry name" value="Peptidase_C1B"/>
    <property type="match status" value="1"/>
</dbReference>
<dbReference type="SUPFAM" id="SSF54001">
    <property type="entry name" value="Cysteine proteinases"/>
    <property type="match status" value="1"/>
</dbReference>
<evidence type="ECO:0000256" key="2">
    <source>
        <dbReference type="ARBA" id="ARBA00022801"/>
    </source>
</evidence>
<evidence type="ECO:0000256" key="3">
    <source>
        <dbReference type="ARBA" id="ARBA00022807"/>
    </source>
</evidence>
<name>A0A3Q8S340_9FIRM</name>
<proteinExistence type="inferred from homology"/>
<evidence type="ECO:0000256" key="5">
    <source>
        <dbReference type="PIRSR" id="PIRSR005700-1"/>
    </source>
</evidence>
<organism evidence="6 7">
    <name type="scientific">Erysipelothrix piscisicarius</name>
    <dbReference type="NCBI Taxonomy" id="2485784"/>
    <lineage>
        <taxon>Bacteria</taxon>
        <taxon>Bacillati</taxon>
        <taxon>Bacillota</taxon>
        <taxon>Erysipelotrichia</taxon>
        <taxon>Erysipelotrichales</taxon>
        <taxon>Erysipelotrichaceae</taxon>
        <taxon>Erysipelothrix</taxon>
    </lineage>
</organism>
<keyword evidence="4 6" id="KW-0031">Aminopeptidase</keyword>
<evidence type="ECO:0000256" key="1">
    <source>
        <dbReference type="ARBA" id="ARBA00022670"/>
    </source>
</evidence>
<gene>
    <name evidence="6" type="ORF">EEI45_07495</name>
</gene>
<dbReference type="Gene3D" id="3.90.70.10">
    <property type="entry name" value="Cysteine proteinases"/>
    <property type="match status" value="1"/>
</dbReference>
<keyword evidence="7" id="KW-1185">Reference proteome</keyword>
<dbReference type="InterPro" id="IPR038765">
    <property type="entry name" value="Papain-like_cys_pep_sf"/>
</dbReference>
<dbReference type="EMBL" id="CP034234">
    <property type="protein sequence ID" value="AZK44592.1"/>
    <property type="molecule type" value="Genomic_DNA"/>
</dbReference>
<dbReference type="Proteomes" id="UP000278804">
    <property type="component" value="Chromosome"/>
</dbReference>